<accession>A0ABW2FBY9</accession>
<proteinExistence type="predicted"/>
<keyword evidence="2" id="KW-1185">Reference proteome</keyword>
<dbReference type="RefSeq" id="WP_378049070.1">
    <property type="nucleotide sequence ID" value="NZ_JBHMDN010000020.1"/>
</dbReference>
<gene>
    <name evidence="1" type="ORF">ACFQMJ_14270</name>
</gene>
<evidence type="ECO:0000313" key="2">
    <source>
        <dbReference type="Proteomes" id="UP001596378"/>
    </source>
</evidence>
<dbReference type="Proteomes" id="UP001596378">
    <property type="component" value="Unassembled WGS sequence"/>
</dbReference>
<evidence type="ECO:0000313" key="1">
    <source>
        <dbReference type="EMBL" id="MFC7149686.1"/>
    </source>
</evidence>
<protein>
    <recommendedName>
        <fullName evidence="3">DUF1444 family protein</fullName>
    </recommendedName>
</protein>
<reference evidence="2" key="1">
    <citation type="journal article" date="2019" name="Int. J. Syst. Evol. Microbiol.">
        <title>The Global Catalogue of Microorganisms (GCM) 10K type strain sequencing project: providing services to taxonomists for standard genome sequencing and annotation.</title>
        <authorList>
            <consortium name="The Broad Institute Genomics Platform"/>
            <consortium name="The Broad Institute Genome Sequencing Center for Infectious Disease"/>
            <person name="Wu L."/>
            <person name="Ma J."/>
        </authorList>
    </citation>
    <scope>NUCLEOTIDE SEQUENCE [LARGE SCALE GENOMIC DNA]</scope>
    <source>
        <strain evidence="2">KCTC 12907</strain>
    </source>
</reference>
<evidence type="ECO:0008006" key="3">
    <source>
        <dbReference type="Google" id="ProtNLM"/>
    </source>
</evidence>
<dbReference type="EMBL" id="JBHTAI010000008">
    <property type="protein sequence ID" value="MFC7149686.1"/>
    <property type="molecule type" value="Genomic_DNA"/>
</dbReference>
<sequence length="285" mass="32817">MIARTFETKAELARFVLERAAELHPAIRFAPGEDELTHRYTYTDSSLSGTLFLQSLWHDYSRTGELNRVIDFLNAQFKAAEYVAQRSLNGSIGIDLFNIYPSLRAADFFKHQKDGEQMLKSADVPSMQTAFIENHISYYLFLTKQLIEPVLVYMNEEEIKQQAFVNLRKRGWNSVHMIMPSPTSNGHFQVFAKSDYPFQHQFFLPDLSQGHLPPNFLIAVPAQDMAIVYVAKNRMDTLELARAQAKHSGFLELVQMAYQHEPKPISNQIFWANGDRRLRLSLSKP</sequence>
<organism evidence="1 2">
    <name type="scientific">Cohnella cellulosilytica</name>
    <dbReference type="NCBI Taxonomy" id="986710"/>
    <lineage>
        <taxon>Bacteria</taxon>
        <taxon>Bacillati</taxon>
        <taxon>Bacillota</taxon>
        <taxon>Bacilli</taxon>
        <taxon>Bacillales</taxon>
        <taxon>Paenibacillaceae</taxon>
        <taxon>Cohnella</taxon>
    </lineage>
</organism>
<comment type="caution">
    <text evidence="1">The sequence shown here is derived from an EMBL/GenBank/DDBJ whole genome shotgun (WGS) entry which is preliminary data.</text>
</comment>
<name>A0ABW2FBY9_9BACL</name>